<evidence type="ECO:0000259" key="5">
    <source>
        <dbReference type="PROSITE" id="PS50977"/>
    </source>
</evidence>
<dbReference type="EMBL" id="JBHSOC010000004">
    <property type="protein sequence ID" value="MFC5640480.1"/>
    <property type="molecule type" value="Genomic_DNA"/>
</dbReference>
<organism evidence="6 7">
    <name type="scientific">Kitasatospora cinereorecta</name>
    <dbReference type="NCBI Taxonomy" id="285560"/>
    <lineage>
        <taxon>Bacteria</taxon>
        <taxon>Bacillati</taxon>
        <taxon>Actinomycetota</taxon>
        <taxon>Actinomycetes</taxon>
        <taxon>Kitasatosporales</taxon>
        <taxon>Streptomycetaceae</taxon>
        <taxon>Kitasatospora</taxon>
    </lineage>
</organism>
<dbReference type="SUPFAM" id="SSF48498">
    <property type="entry name" value="Tetracyclin repressor-like, C-terminal domain"/>
    <property type="match status" value="1"/>
</dbReference>
<dbReference type="InterPro" id="IPR001647">
    <property type="entry name" value="HTH_TetR"/>
</dbReference>
<sequence length="206" mass="22668">MSPRHSAAEARRTRDRIVDRSVALASLEGLDGLTIGRLATDLEMSKAGILGHFGTKETLQLATLERASVLFGRLVWEPAADAPPGLRRLHAVCEAWIRYLETARDVFPGGCLFTTAAVEFDAHDGPVRTTVARLLTVWRRRLAADVRHAVAAGELAPDTDPEQLVHELTGVYLALNQSIQLLRDPAAPDRTRRALDRLFRSYAAAR</sequence>
<dbReference type="PANTHER" id="PTHR47506:SF6">
    <property type="entry name" value="HTH-TYPE TRANSCRIPTIONAL REPRESSOR NEMR"/>
    <property type="match status" value="1"/>
</dbReference>
<dbReference type="Gene3D" id="1.10.10.60">
    <property type="entry name" value="Homeodomain-like"/>
    <property type="match status" value="1"/>
</dbReference>
<name>A0ABW0V7P5_9ACTN</name>
<dbReference type="InterPro" id="IPR036271">
    <property type="entry name" value="Tet_transcr_reg_TetR-rel_C_sf"/>
</dbReference>
<dbReference type="Pfam" id="PF16925">
    <property type="entry name" value="TetR_C_13"/>
    <property type="match status" value="1"/>
</dbReference>
<keyword evidence="7" id="KW-1185">Reference proteome</keyword>
<reference evidence="7" key="1">
    <citation type="journal article" date="2019" name="Int. J. Syst. Evol. Microbiol.">
        <title>The Global Catalogue of Microorganisms (GCM) 10K type strain sequencing project: providing services to taxonomists for standard genome sequencing and annotation.</title>
        <authorList>
            <consortium name="The Broad Institute Genomics Platform"/>
            <consortium name="The Broad Institute Genome Sequencing Center for Infectious Disease"/>
            <person name="Wu L."/>
            <person name="Ma J."/>
        </authorList>
    </citation>
    <scope>NUCLEOTIDE SEQUENCE [LARGE SCALE GENOMIC DNA]</scope>
    <source>
        <strain evidence="7">CGMCC 4.1622</strain>
    </source>
</reference>
<evidence type="ECO:0000256" key="2">
    <source>
        <dbReference type="ARBA" id="ARBA00023125"/>
    </source>
</evidence>
<keyword evidence="3" id="KW-0804">Transcription</keyword>
<accession>A0ABW0V7P5</accession>
<evidence type="ECO:0000313" key="7">
    <source>
        <dbReference type="Proteomes" id="UP001596066"/>
    </source>
</evidence>
<dbReference type="Gene3D" id="1.10.357.10">
    <property type="entry name" value="Tetracycline Repressor, domain 2"/>
    <property type="match status" value="1"/>
</dbReference>
<evidence type="ECO:0000256" key="1">
    <source>
        <dbReference type="ARBA" id="ARBA00023015"/>
    </source>
</evidence>
<dbReference type="Pfam" id="PF00440">
    <property type="entry name" value="TetR_N"/>
    <property type="match status" value="1"/>
</dbReference>
<evidence type="ECO:0000313" key="6">
    <source>
        <dbReference type="EMBL" id="MFC5640480.1"/>
    </source>
</evidence>
<dbReference type="PROSITE" id="PS50977">
    <property type="entry name" value="HTH_TETR_2"/>
    <property type="match status" value="1"/>
</dbReference>
<dbReference type="InterPro" id="IPR011075">
    <property type="entry name" value="TetR_C"/>
</dbReference>
<dbReference type="PANTHER" id="PTHR47506">
    <property type="entry name" value="TRANSCRIPTIONAL REGULATORY PROTEIN"/>
    <property type="match status" value="1"/>
</dbReference>
<gene>
    <name evidence="6" type="ORF">ACFPZF_03810</name>
</gene>
<feature type="DNA-binding region" description="H-T-H motif" evidence="4">
    <location>
        <begin position="34"/>
        <end position="53"/>
    </location>
</feature>
<comment type="caution">
    <text evidence="6">The sequence shown here is derived from an EMBL/GenBank/DDBJ whole genome shotgun (WGS) entry which is preliminary data.</text>
</comment>
<protein>
    <submittedName>
        <fullName evidence="6">TetR/AcrR family transcriptional regulator</fullName>
    </submittedName>
</protein>
<keyword evidence="2 4" id="KW-0238">DNA-binding</keyword>
<evidence type="ECO:0000256" key="3">
    <source>
        <dbReference type="ARBA" id="ARBA00023163"/>
    </source>
</evidence>
<dbReference type="InterPro" id="IPR009057">
    <property type="entry name" value="Homeodomain-like_sf"/>
</dbReference>
<evidence type="ECO:0000256" key="4">
    <source>
        <dbReference type="PROSITE-ProRule" id="PRU00335"/>
    </source>
</evidence>
<dbReference type="Proteomes" id="UP001596066">
    <property type="component" value="Unassembled WGS sequence"/>
</dbReference>
<keyword evidence="1" id="KW-0805">Transcription regulation</keyword>
<feature type="domain" description="HTH tetR-type" evidence="5">
    <location>
        <begin position="11"/>
        <end position="71"/>
    </location>
</feature>
<dbReference type="SUPFAM" id="SSF46689">
    <property type="entry name" value="Homeodomain-like"/>
    <property type="match status" value="1"/>
</dbReference>
<dbReference type="RefSeq" id="WP_346141360.1">
    <property type="nucleotide sequence ID" value="NZ_BAAAUA010000004.1"/>
</dbReference>
<proteinExistence type="predicted"/>